<feature type="active site" description="Charge relay system" evidence="8">
    <location>
        <position position="267"/>
    </location>
</feature>
<organism evidence="10 11">
    <name type="scientific">Malassezia psittaci</name>
    <dbReference type="NCBI Taxonomy" id="1821823"/>
    <lineage>
        <taxon>Eukaryota</taxon>
        <taxon>Fungi</taxon>
        <taxon>Dikarya</taxon>
        <taxon>Basidiomycota</taxon>
        <taxon>Ustilaginomycotina</taxon>
        <taxon>Malasseziomycetes</taxon>
        <taxon>Malasseziales</taxon>
        <taxon>Malasseziaceae</taxon>
        <taxon>Malassezia</taxon>
    </lineage>
</organism>
<dbReference type="GO" id="GO:0005829">
    <property type="term" value="C:cytosol"/>
    <property type="evidence" value="ECO:0007669"/>
    <property type="project" value="TreeGrafter"/>
</dbReference>
<dbReference type="InterPro" id="IPR000801">
    <property type="entry name" value="Esterase-like"/>
</dbReference>
<comment type="catalytic activity">
    <reaction evidence="6">
        <text>a diacylglycerol + H2O = a monoacylglycerol + a fatty acid + H(+)</text>
        <dbReference type="Rhea" id="RHEA:32731"/>
        <dbReference type="ChEBI" id="CHEBI:15377"/>
        <dbReference type="ChEBI" id="CHEBI:15378"/>
        <dbReference type="ChEBI" id="CHEBI:17408"/>
        <dbReference type="ChEBI" id="CHEBI:18035"/>
        <dbReference type="ChEBI" id="CHEBI:28868"/>
    </reaction>
</comment>
<evidence type="ECO:0000256" key="8">
    <source>
        <dbReference type="PIRSR" id="PIRSR614186-1"/>
    </source>
</evidence>
<comment type="similarity">
    <text evidence="1 9">Belongs to the esterase D family.</text>
</comment>
<evidence type="ECO:0000256" key="6">
    <source>
        <dbReference type="ARBA" id="ARBA00047591"/>
    </source>
</evidence>
<dbReference type="GO" id="GO:0052689">
    <property type="term" value="F:carboxylic ester hydrolase activity"/>
    <property type="evidence" value="ECO:0007669"/>
    <property type="project" value="UniProtKB-KW"/>
</dbReference>
<sequence>MSWSVQSQNKVFGGELIKVAFKASSLGDLETKLNVFIPPNVNQGEKVPVLYYLAGLTCTEDNGAQKGGFLHAASQEKIAIVFPDTSPRGAKIDSEDDSYDFGTGAGFYLTATKKPWNKYYNMYDLITKEIPEKIQQSELPIDLERSSIFGHSMGGHGALVIYLRELGTYRSASAFAPISHPTKCPWGDKAFNGYLEGGLEEGKKYDAAELLGQLKSPADVRILVDCGTADDFYKQKQLQPESLLDAAKNAKIDKDCVQVHLRDGYDHSYYFISTFAADHVRWHAKHLKA</sequence>
<comment type="catalytic activity">
    <reaction evidence="7">
        <text>a monoacylglycerol + H2O = glycerol + a fatty acid + H(+)</text>
        <dbReference type="Rhea" id="RHEA:15245"/>
        <dbReference type="ChEBI" id="CHEBI:15377"/>
        <dbReference type="ChEBI" id="CHEBI:15378"/>
        <dbReference type="ChEBI" id="CHEBI:17408"/>
        <dbReference type="ChEBI" id="CHEBI:17754"/>
        <dbReference type="ChEBI" id="CHEBI:28868"/>
    </reaction>
</comment>
<dbReference type="InterPro" id="IPR014186">
    <property type="entry name" value="S-formylglutathione_hydrol"/>
</dbReference>
<gene>
    <name evidence="10" type="ORF">MPSI1_002378</name>
</gene>
<dbReference type="SUPFAM" id="SSF53474">
    <property type="entry name" value="alpha/beta-Hydrolases"/>
    <property type="match status" value="1"/>
</dbReference>
<protein>
    <recommendedName>
        <fullName evidence="3 9">S-formylglutathione hydrolase</fullName>
        <ecNumber evidence="2 9">3.1.2.12</ecNumber>
    </recommendedName>
</protein>
<dbReference type="AlphaFoldDB" id="A0AAF0FC17"/>
<evidence type="ECO:0000256" key="4">
    <source>
        <dbReference type="ARBA" id="ARBA00022487"/>
    </source>
</evidence>
<proteinExistence type="inferred from homology"/>
<comment type="subcellular location">
    <subcellularLocation>
        <location evidence="9">Cytoplasm</location>
    </subcellularLocation>
</comment>
<dbReference type="InterPro" id="IPR029058">
    <property type="entry name" value="AB_hydrolase_fold"/>
</dbReference>
<name>A0AAF0FC17_9BASI</name>
<keyword evidence="11" id="KW-1185">Reference proteome</keyword>
<evidence type="ECO:0000256" key="9">
    <source>
        <dbReference type="RuleBase" id="RU363068"/>
    </source>
</evidence>
<keyword evidence="4 9" id="KW-0719">Serine esterase</keyword>
<dbReference type="GO" id="GO:0046294">
    <property type="term" value="P:formaldehyde catabolic process"/>
    <property type="evidence" value="ECO:0007669"/>
    <property type="project" value="InterPro"/>
</dbReference>
<evidence type="ECO:0000256" key="7">
    <source>
        <dbReference type="ARBA" id="ARBA00048461"/>
    </source>
</evidence>
<evidence type="ECO:0000256" key="2">
    <source>
        <dbReference type="ARBA" id="ARBA00012479"/>
    </source>
</evidence>
<evidence type="ECO:0000313" key="10">
    <source>
        <dbReference type="EMBL" id="WFD43714.1"/>
    </source>
</evidence>
<reference evidence="10" key="1">
    <citation type="submission" date="2023-02" db="EMBL/GenBank/DDBJ databases">
        <title>Mating type loci evolution in Malassezia.</title>
        <authorList>
            <person name="Coelho M.A."/>
        </authorList>
    </citation>
    <scope>NUCLEOTIDE SEQUENCE</scope>
    <source>
        <strain evidence="10">CBS 14136</strain>
    </source>
</reference>
<dbReference type="Pfam" id="PF00756">
    <property type="entry name" value="Esterase"/>
    <property type="match status" value="1"/>
</dbReference>
<dbReference type="PANTHER" id="PTHR10061">
    <property type="entry name" value="S-FORMYLGLUTATHIONE HYDROLASE"/>
    <property type="match status" value="1"/>
</dbReference>
<dbReference type="EC" id="3.1.2.12" evidence="2 9"/>
<evidence type="ECO:0000256" key="3">
    <source>
        <dbReference type="ARBA" id="ARBA00016774"/>
    </source>
</evidence>
<comment type="catalytic activity">
    <reaction evidence="9">
        <text>S-formylglutathione + H2O = formate + glutathione + H(+)</text>
        <dbReference type="Rhea" id="RHEA:14961"/>
        <dbReference type="ChEBI" id="CHEBI:15377"/>
        <dbReference type="ChEBI" id="CHEBI:15378"/>
        <dbReference type="ChEBI" id="CHEBI:15740"/>
        <dbReference type="ChEBI" id="CHEBI:57688"/>
        <dbReference type="ChEBI" id="CHEBI:57925"/>
        <dbReference type="EC" id="3.1.2.12"/>
    </reaction>
</comment>
<evidence type="ECO:0000313" key="11">
    <source>
        <dbReference type="Proteomes" id="UP001214628"/>
    </source>
</evidence>
<keyword evidence="9" id="KW-0963">Cytoplasm</keyword>
<feature type="active site" description="Charge relay system" evidence="8">
    <location>
        <position position="152"/>
    </location>
</feature>
<dbReference type="Proteomes" id="UP001214628">
    <property type="component" value="Chromosome 3"/>
</dbReference>
<evidence type="ECO:0000256" key="5">
    <source>
        <dbReference type="ARBA" id="ARBA00022801"/>
    </source>
</evidence>
<accession>A0AAF0FC17</accession>
<dbReference type="Gene3D" id="3.40.50.1820">
    <property type="entry name" value="alpha/beta hydrolase"/>
    <property type="match status" value="1"/>
</dbReference>
<evidence type="ECO:0000256" key="1">
    <source>
        <dbReference type="ARBA" id="ARBA00005622"/>
    </source>
</evidence>
<dbReference type="PANTHER" id="PTHR10061:SF0">
    <property type="entry name" value="S-FORMYLGLUTATHIONE HYDROLASE"/>
    <property type="match status" value="1"/>
</dbReference>
<dbReference type="EMBL" id="CP118377">
    <property type="protein sequence ID" value="WFD43714.1"/>
    <property type="molecule type" value="Genomic_DNA"/>
</dbReference>
<keyword evidence="5 9" id="KW-0378">Hydrolase</keyword>
<comment type="function">
    <text evidence="9">Serine hydrolase involved in the detoxification of formaldehyde.</text>
</comment>
<feature type="active site" description="Charge relay system" evidence="8">
    <location>
        <position position="230"/>
    </location>
</feature>
<dbReference type="NCBIfam" id="TIGR02821">
    <property type="entry name" value="fghA_ester_D"/>
    <property type="match status" value="1"/>
</dbReference>
<dbReference type="FunFam" id="3.40.50.1820:FF:000002">
    <property type="entry name" value="S-formylglutathione hydrolase"/>
    <property type="match status" value="1"/>
</dbReference>
<dbReference type="GO" id="GO:0018738">
    <property type="term" value="F:S-formylglutathione hydrolase activity"/>
    <property type="evidence" value="ECO:0007669"/>
    <property type="project" value="UniProtKB-EC"/>
</dbReference>